<keyword evidence="4 9" id="KW-0067">ATP-binding</keyword>
<sequence length="618" mass="69460">MTRNMHKTMTDLRMIKRACGIIRELSPGLLGFSITKAIIDAFIPYIAIFMSALIIDELVGNKDFELLMIYAFAAAGGTLMISITAELFSKRINVLSAMFEVRVKNYLNQVRLSMDFTMLEDPKYMELHARIIGTMFMVNGGITSVVGLLTKIFENAVSVIIAVIIIQKSITASKSSAAGSSVIHNPILFFLLLMAVIIVCIAITVRNSKTASKKEFGLFQNASTNRYLDYYHYHYMEDDQAAKDIHIFDQRKLIINEVLSKGRLPWMNIVNGRYSLMQRYFGANAVIAVFIGGFAYVFVGLRALAGSISLGSVITSYASIIRLVSSVSDLSVSLTQIKSNNNYLNMFFEYIDTPSRQHDGKELPEQRNDGWELEFHEVSFRYPSCETYAIHNLSMKISSKSRIAIVGTNGSGKTTLIKLLCGLNQPDRGSITLNGKDINELDYNAYTNLFSVVFQDFKLFAFPIGENVSASRDYEDEKVWHSLDVAGIGNKVRNLPLKLKQSIYKNVELDGRDLSGGEEQKMAIARALYKDAPIMIFDEPTAALDPVAEYEIYSKFNEIIGDKAAVFVSHRLSSCRFCDHIAVFHNGEIVQFGNHEELLEDSEGKYYELWSAQAQYYK</sequence>
<comment type="caution">
    <text evidence="9">The sequence shown here is derived from an EMBL/GenBank/DDBJ whole genome shotgun (WGS) entry which is preliminary data.</text>
</comment>
<keyword evidence="3" id="KW-0547">Nucleotide-binding</keyword>
<feature type="domain" description="ABC transporter" evidence="8">
    <location>
        <begin position="373"/>
        <end position="611"/>
    </location>
</feature>
<accession>A0ABV6J895</accession>
<dbReference type="Proteomes" id="UP001589818">
    <property type="component" value="Unassembled WGS sequence"/>
</dbReference>
<organism evidence="9 10">
    <name type="scientific">Paenibacillus mendelii</name>
    <dbReference type="NCBI Taxonomy" id="206163"/>
    <lineage>
        <taxon>Bacteria</taxon>
        <taxon>Bacillati</taxon>
        <taxon>Bacillota</taxon>
        <taxon>Bacilli</taxon>
        <taxon>Bacillales</taxon>
        <taxon>Paenibacillaceae</taxon>
        <taxon>Paenibacillus</taxon>
    </lineage>
</organism>
<evidence type="ECO:0000256" key="3">
    <source>
        <dbReference type="ARBA" id="ARBA00022741"/>
    </source>
</evidence>
<dbReference type="InterPro" id="IPR036640">
    <property type="entry name" value="ABC1_TM_sf"/>
</dbReference>
<dbReference type="PANTHER" id="PTHR43394">
    <property type="entry name" value="ATP-DEPENDENT PERMEASE MDL1, MITOCHONDRIAL"/>
    <property type="match status" value="1"/>
</dbReference>
<feature type="transmembrane region" description="Helical" evidence="7">
    <location>
        <begin position="186"/>
        <end position="205"/>
    </location>
</feature>
<evidence type="ECO:0000256" key="5">
    <source>
        <dbReference type="ARBA" id="ARBA00022989"/>
    </source>
</evidence>
<evidence type="ECO:0000256" key="6">
    <source>
        <dbReference type="ARBA" id="ARBA00023136"/>
    </source>
</evidence>
<gene>
    <name evidence="9" type="ORF">ACFFJ8_12130</name>
</gene>
<dbReference type="PROSITE" id="PS50893">
    <property type="entry name" value="ABC_TRANSPORTER_2"/>
    <property type="match status" value="1"/>
</dbReference>
<dbReference type="GO" id="GO:0005524">
    <property type="term" value="F:ATP binding"/>
    <property type="evidence" value="ECO:0007669"/>
    <property type="project" value="UniProtKB-KW"/>
</dbReference>
<evidence type="ECO:0000256" key="1">
    <source>
        <dbReference type="ARBA" id="ARBA00004651"/>
    </source>
</evidence>
<evidence type="ECO:0000256" key="4">
    <source>
        <dbReference type="ARBA" id="ARBA00022840"/>
    </source>
</evidence>
<feature type="transmembrane region" description="Helical" evidence="7">
    <location>
        <begin position="37"/>
        <end position="55"/>
    </location>
</feature>
<keyword evidence="5 7" id="KW-1133">Transmembrane helix</keyword>
<dbReference type="InterPro" id="IPR027417">
    <property type="entry name" value="P-loop_NTPase"/>
</dbReference>
<comment type="subcellular location">
    <subcellularLocation>
        <location evidence="1">Cell membrane</location>
        <topology evidence="1">Multi-pass membrane protein</topology>
    </subcellularLocation>
</comment>
<protein>
    <submittedName>
        <fullName evidence="9">ABC transporter ATP-binding protein</fullName>
    </submittedName>
</protein>
<evidence type="ECO:0000256" key="2">
    <source>
        <dbReference type="ARBA" id="ARBA00022692"/>
    </source>
</evidence>
<dbReference type="InterPro" id="IPR003439">
    <property type="entry name" value="ABC_transporter-like_ATP-bd"/>
</dbReference>
<name>A0ABV6J895_9BACL</name>
<dbReference type="Gene3D" id="3.40.50.300">
    <property type="entry name" value="P-loop containing nucleotide triphosphate hydrolases"/>
    <property type="match status" value="1"/>
</dbReference>
<dbReference type="InterPro" id="IPR003593">
    <property type="entry name" value="AAA+_ATPase"/>
</dbReference>
<evidence type="ECO:0000313" key="9">
    <source>
        <dbReference type="EMBL" id="MFC0392109.1"/>
    </source>
</evidence>
<dbReference type="RefSeq" id="WP_204821758.1">
    <property type="nucleotide sequence ID" value="NZ_JANHOF010000036.1"/>
</dbReference>
<feature type="transmembrane region" description="Helical" evidence="7">
    <location>
        <begin position="145"/>
        <end position="166"/>
    </location>
</feature>
<keyword evidence="6 7" id="KW-0472">Membrane</keyword>
<keyword evidence="2 7" id="KW-0812">Transmembrane</keyword>
<dbReference type="Pfam" id="PF00005">
    <property type="entry name" value="ABC_tran"/>
    <property type="match status" value="1"/>
</dbReference>
<dbReference type="Gene3D" id="1.20.1560.10">
    <property type="entry name" value="ABC transporter type 1, transmembrane domain"/>
    <property type="match status" value="1"/>
</dbReference>
<proteinExistence type="predicted"/>
<feature type="transmembrane region" description="Helical" evidence="7">
    <location>
        <begin position="67"/>
        <end position="88"/>
    </location>
</feature>
<dbReference type="SUPFAM" id="SSF90123">
    <property type="entry name" value="ABC transporter transmembrane region"/>
    <property type="match status" value="1"/>
</dbReference>
<feature type="transmembrane region" description="Helical" evidence="7">
    <location>
        <begin position="280"/>
        <end position="298"/>
    </location>
</feature>
<evidence type="ECO:0000256" key="7">
    <source>
        <dbReference type="SAM" id="Phobius"/>
    </source>
</evidence>
<evidence type="ECO:0000259" key="8">
    <source>
        <dbReference type="PROSITE" id="PS50893"/>
    </source>
</evidence>
<keyword evidence="10" id="KW-1185">Reference proteome</keyword>
<evidence type="ECO:0000313" key="10">
    <source>
        <dbReference type="Proteomes" id="UP001589818"/>
    </source>
</evidence>
<dbReference type="SMART" id="SM00382">
    <property type="entry name" value="AAA"/>
    <property type="match status" value="1"/>
</dbReference>
<dbReference type="CDD" id="cd03228">
    <property type="entry name" value="ABCC_MRP_Like"/>
    <property type="match status" value="1"/>
</dbReference>
<dbReference type="PANTHER" id="PTHR43394:SF1">
    <property type="entry name" value="ATP-BINDING CASSETTE SUB-FAMILY B MEMBER 10, MITOCHONDRIAL"/>
    <property type="match status" value="1"/>
</dbReference>
<dbReference type="SUPFAM" id="SSF52540">
    <property type="entry name" value="P-loop containing nucleoside triphosphate hydrolases"/>
    <property type="match status" value="1"/>
</dbReference>
<dbReference type="EMBL" id="JBHLVF010000016">
    <property type="protein sequence ID" value="MFC0392109.1"/>
    <property type="molecule type" value="Genomic_DNA"/>
</dbReference>
<reference evidence="9 10" key="1">
    <citation type="submission" date="2024-09" db="EMBL/GenBank/DDBJ databases">
        <authorList>
            <person name="Sun Q."/>
            <person name="Mori K."/>
        </authorList>
    </citation>
    <scope>NUCLEOTIDE SEQUENCE [LARGE SCALE GENOMIC DNA]</scope>
    <source>
        <strain evidence="9 10">CCM 4839</strain>
    </source>
</reference>
<dbReference type="InterPro" id="IPR039421">
    <property type="entry name" value="Type_1_exporter"/>
</dbReference>